<dbReference type="Proteomes" id="UP001642260">
    <property type="component" value="Unassembled WGS sequence"/>
</dbReference>
<dbReference type="InterPro" id="IPR003265">
    <property type="entry name" value="HhH-GPD_domain"/>
</dbReference>
<dbReference type="GO" id="GO:0046872">
    <property type="term" value="F:metal ion binding"/>
    <property type="evidence" value="ECO:0007669"/>
    <property type="project" value="UniProtKB-KW"/>
</dbReference>
<accession>A0ABC8LAM0</accession>
<feature type="compositionally biased region" description="Polar residues" evidence="10">
    <location>
        <begin position="111"/>
        <end position="123"/>
    </location>
</feature>
<keyword evidence="6" id="KW-0408">Iron</keyword>
<keyword evidence="5" id="KW-0479">Metal-binding</keyword>
<dbReference type="Gene3D" id="1.10.1670.10">
    <property type="entry name" value="Helix-hairpin-Helix base-excision DNA repair enzymes (C-terminal)"/>
    <property type="match status" value="1"/>
</dbReference>
<evidence type="ECO:0000256" key="3">
    <source>
        <dbReference type="ARBA" id="ARBA00005646"/>
    </source>
</evidence>
<evidence type="ECO:0000256" key="10">
    <source>
        <dbReference type="SAM" id="MobiDB-lite"/>
    </source>
</evidence>
<dbReference type="PANTHER" id="PTHR46213:SF13">
    <property type="entry name" value="DEMETER-LIKE PROTEIN 2-RELATED"/>
    <property type="match status" value="1"/>
</dbReference>
<feature type="region of interest" description="Disordered" evidence="10">
    <location>
        <begin position="1147"/>
        <end position="1166"/>
    </location>
</feature>
<dbReference type="PANTHER" id="PTHR46213">
    <property type="entry name" value="TRANSCRIPTIONAL ACTIVATOR DEMETER"/>
    <property type="match status" value="1"/>
</dbReference>
<comment type="cofactor">
    <cofactor evidence="1">
        <name>[4Fe-4S] cluster</name>
        <dbReference type="ChEBI" id="CHEBI:49883"/>
    </cofactor>
</comment>
<keyword evidence="4" id="KW-0004">4Fe-4S</keyword>
<protein>
    <recommendedName>
        <fullName evidence="11">HhH-GPD domain-containing protein</fullName>
    </recommendedName>
</protein>
<sequence length="1166" mass="133879">MESSPNPDKVSGLVVQETLIKPTLKFYVRRKYTKRLNKLQNVDDSATSPQKSKIPELVNSDFSSDFNIEDTVKEKVVKKSEESEKFKIDLQSLHGTQGKKNSKEEIEEKTAQSTTLQDDSQYVNGERKENYSEKITKKQRFHRPRILEDGKKPRDPINLRMRTISKKRSKKEKDDEEEEIVEIRTPEKQSCPKKRKNKANKNVARTLPFDEEVIATCLQLSRSCEPNFPKGKRRMTTLRRTDFHVLISPISFPMPIWKKQSKRSDRKKNMTRWTMIALSLECIEETLSLVEIHQKNEDMKRISPKLSLMQSKQKIKAGSKETIRKAKKIGKLVTQEKNHEKSNGRQGAAIQSQDLFITSSVCVAPKLDTNEKKVMENLIQQLNYQKDHNLSSLADVPLHIEDTLMRSVNDLTHEDSKKKTKGIAKLIKEMEKLNIKRRVTTLSKAKKKLVIAKVNLDPETIKEWELLMENDIQKISHANEEETESKWKGEREIFQSKIELFINRMHLIQGNRKFKQWKGSVVDSVVGVFLTQNVSDYLSSNAFMSVAAKFPAGAKENLESLEYFIEEPQEINNFVGDSQIPTQTRDNDAESSVEYVSLEKNLEQPVKDAKRKNKKTGIMEDENVDWESLRKVYTKETIKDTIHMDTVDWNAVRSSDQQVLADTIIKRGQHNGLARKILKFLNNEAKENGSVDLEWLRDAPSDLVKRYLLEIEGIGLKSAECVRLLGLKHSAFPVDTNVGRIAVRLGWVPLEPLADGVQLHQLFQYPSMDSIQKYLWPRLCKLPQETLYELHYQMITFGKVFCTKVIPNCNACPMKSECKYFASAYVSSKVLLEGPKEKTQEPDTSYCHDVDAKLPSKINSIEECVSSTESSNQTNCCEPIVEFPSTPTREIPELLDIEDTPCRIYCQSNNAIPGIGIDMDALKQNVVDALLLKSGTMFNGGCNDEISKALAVMTPENACIPMDLPRKTKYYDRLRTEHVVYVLPDNHELLNDFERRECDDPSPYLLALWQPGETPYSFMPPKKKCDLDGTNLCTIKTCSYCWKIREDSSNTYRGTILIPCRTAMRGGFPLNGTYFQTNEVFADHETSLKPIVFSRELCNGLEKRALYCGSSVTSIFRLLDETRIQLCFWTGFVCMRGFNRKQRNPEALVRRLHTPPDERGEKHMRD</sequence>
<keyword evidence="8" id="KW-0238">DNA-binding</keyword>
<evidence type="ECO:0000256" key="2">
    <source>
        <dbReference type="ARBA" id="ARBA00004123"/>
    </source>
</evidence>
<evidence type="ECO:0000256" key="4">
    <source>
        <dbReference type="ARBA" id="ARBA00022485"/>
    </source>
</evidence>
<comment type="similarity">
    <text evidence="3">Belongs to the DNA glycosylase family. DEMETER subfamily.</text>
</comment>
<dbReference type="GO" id="GO:0003677">
    <property type="term" value="F:DNA binding"/>
    <property type="evidence" value="ECO:0007669"/>
    <property type="project" value="UniProtKB-KW"/>
</dbReference>
<gene>
    <name evidence="12" type="ORF">ERUC_LOCUS33106</name>
</gene>
<feature type="compositionally biased region" description="Basic and acidic residues" evidence="10">
    <location>
        <begin position="1154"/>
        <end position="1166"/>
    </location>
</feature>
<dbReference type="InterPro" id="IPR023170">
    <property type="entry name" value="HhH_base_excis_C"/>
</dbReference>
<feature type="compositionally biased region" description="Basic and acidic residues" evidence="10">
    <location>
        <begin position="145"/>
        <end position="157"/>
    </location>
</feature>
<dbReference type="InterPro" id="IPR028925">
    <property type="entry name" value="RRM_DME"/>
</dbReference>
<keyword evidence="9" id="KW-0539">Nucleus</keyword>
<feature type="compositionally biased region" description="Basic and acidic residues" evidence="10">
    <location>
        <begin position="125"/>
        <end position="136"/>
    </location>
</feature>
<comment type="subcellular location">
    <subcellularLocation>
        <location evidence="2">Nucleus</location>
    </subcellularLocation>
</comment>
<evidence type="ECO:0000313" key="13">
    <source>
        <dbReference type="Proteomes" id="UP001642260"/>
    </source>
</evidence>
<comment type="caution">
    <text evidence="12">The sequence shown here is derived from an EMBL/GenBank/DDBJ whole genome shotgun (WGS) entry which is preliminary data.</text>
</comment>
<dbReference type="GO" id="GO:0051539">
    <property type="term" value="F:4 iron, 4 sulfur cluster binding"/>
    <property type="evidence" value="ECO:0007669"/>
    <property type="project" value="UniProtKB-KW"/>
</dbReference>
<evidence type="ECO:0000313" key="12">
    <source>
        <dbReference type="EMBL" id="CAH8380158.1"/>
    </source>
</evidence>
<dbReference type="SMART" id="SM00478">
    <property type="entry name" value="ENDO3c"/>
    <property type="match status" value="1"/>
</dbReference>
<evidence type="ECO:0000259" key="11">
    <source>
        <dbReference type="SMART" id="SM00478"/>
    </source>
</evidence>
<name>A0ABC8LAM0_ERUVS</name>
<feature type="compositionally biased region" description="Polar residues" evidence="10">
    <location>
        <begin position="38"/>
        <end position="51"/>
    </location>
</feature>
<dbReference type="SUPFAM" id="SSF48150">
    <property type="entry name" value="DNA-glycosylase"/>
    <property type="match status" value="1"/>
</dbReference>
<dbReference type="GO" id="GO:0005634">
    <property type="term" value="C:nucleus"/>
    <property type="evidence" value="ECO:0007669"/>
    <property type="project" value="UniProtKB-SubCell"/>
</dbReference>
<dbReference type="EMBL" id="CAKOAT010486265">
    <property type="protein sequence ID" value="CAH8380158.1"/>
    <property type="molecule type" value="Genomic_DNA"/>
</dbReference>
<dbReference type="GO" id="GO:0140097">
    <property type="term" value="F:catalytic activity, acting on DNA"/>
    <property type="evidence" value="ECO:0007669"/>
    <property type="project" value="UniProtKB-ARBA"/>
</dbReference>
<feature type="region of interest" description="Disordered" evidence="10">
    <location>
        <begin position="38"/>
        <end position="60"/>
    </location>
</feature>
<evidence type="ECO:0000256" key="1">
    <source>
        <dbReference type="ARBA" id="ARBA00001966"/>
    </source>
</evidence>
<feature type="region of interest" description="Disordered" evidence="10">
    <location>
        <begin position="81"/>
        <end position="180"/>
    </location>
</feature>
<dbReference type="InterPro" id="IPR011257">
    <property type="entry name" value="DNA_glycosylase"/>
</dbReference>
<feature type="domain" description="HhH-GPD" evidence="11">
    <location>
        <begin position="530"/>
        <end position="800"/>
    </location>
</feature>
<dbReference type="AlphaFoldDB" id="A0ABC8LAM0"/>
<dbReference type="GO" id="GO:0016787">
    <property type="term" value="F:hydrolase activity"/>
    <property type="evidence" value="ECO:0007669"/>
    <property type="project" value="UniProtKB-ARBA"/>
</dbReference>
<dbReference type="Pfam" id="PF15628">
    <property type="entry name" value="RRM_DME"/>
    <property type="match status" value="1"/>
</dbReference>
<evidence type="ECO:0000256" key="6">
    <source>
        <dbReference type="ARBA" id="ARBA00023004"/>
    </source>
</evidence>
<evidence type="ECO:0000256" key="8">
    <source>
        <dbReference type="ARBA" id="ARBA00023125"/>
    </source>
</evidence>
<keyword evidence="7" id="KW-0411">Iron-sulfur</keyword>
<organism evidence="12 13">
    <name type="scientific">Eruca vesicaria subsp. sativa</name>
    <name type="common">Garden rocket</name>
    <name type="synonym">Eruca sativa</name>
    <dbReference type="NCBI Taxonomy" id="29727"/>
    <lineage>
        <taxon>Eukaryota</taxon>
        <taxon>Viridiplantae</taxon>
        <taxon>Streptophyta</taxon>
        <taxon>Embryophyta</taxon>
        <taxon>Tracheophyta</taxon>
        <taxon>Spermatophyta</taxon>
        <taxon>Magnoliopsida</taxon>
        <taxon>eudicotyledons</taxon>
        <taxon>Gunneridae</taxon>
        <taxon>Pentapetalae</taxon>
        <taxon>rosids</taxon>
        <taxon>malvids</taxon>
        <taxon>Brassicales</taxon>
        <taxon>Brassicaceae</taxon>
        <taxon>Brassiceae</taxon>
        <taxon>Eruca</taxon>
    </lineage>
</organism>
<reference evidence="12 13" key="1">
    <citation type="submission" date="2022-03" db="EMBL/GenBank/DDBJ databases">
        <authorList>
            <person name="Macdonald S."/>
            <person name="Ahmed S."/>
            <person name="Newling K."/>
        </authorList>
    </citation>
    <scope>NUCLEOTIDE SEQUENCE [LARGE SCALE GENOMIC DNA]</scope>
</reference>
<dbReference type="InterPro" id="IPR044811">
    <property type="entry name" value="DME/ROS1"/>
</dbReference>
<evidence type="ECO:0000256" key="5">
    <source>
        <dbReference type="ARBA" id="ARBA00022723"/>
    </source>
</evidence>
<evidence type="ECO:0000256" key="7">
    <source>
        <dbReference type="ARBA" id="ARBA00023014"/>
    </source>
</evidence>
<feature type="compositionally biased region" description="Basic and acidic residues" evidence="10">
    <location>
        <begin position="101"/>
        <end position="110"/>
    </location>
</feature>
<evidence type="ECO:0000256" key="9">
    <source>
        <dbReference type="ARBA" id="ARBA00023242"/>
    </source>
</evidence>
<keyword evidence="13" id="KW-1185">Reference proteome</keyword>
<dbReference type="Pfam" id="PF15629">
    <property type="entry name" value="Perm-CXXC"/>
    <property type="match status" value="1"/>
</dbReference>
<proteinExistence type="inferred from homology"/>
<dbReference type="InterPro" id="IPR028924">
    <property type="entry name" value="Perm-CXXC"/>
</dbReference>